<sequence>MAHNNKLIFYLIFSIIPKFYFLLFNSSPITDLLPCQFPSSSSQLASFCQLHYHQVPLICDPGGILSRTEAELIDRQLKTQVFKNLTSCICSLRPCIHKDRRLGQLRVFVLLVSFANGNKIYSIKTCQLNQKQNKIPTLSELNRLTGQFARISLDKLLTNSDLEKREKCDPDLFFLYIDSWWTDEKKKQPFIARIYRRNLLNLRNNSLVEQIIKKGNPFEIINGFFKLK</sequence>
<dbReference type="EMBL" id="JABEBT010000022">
    <property type="protein sequence ID" value="KAF7637200.1"/>
    <property type="molecule type" value="Genomic_DNA"/>
</dbReference>
<dbReference type="AlphaFoldDB" id="A0A8S9ZVB3"/>
<comment type="caution">
    <text evidence="2">The sequence shown here is derived from an EMBL/GenBank/DDBJ whole genome shotgun (WGS) entry which is preliminary data.</text>
</comment>
<keyword evidence="1" id="KW-0812">Transmembrane</keyword>
<keyword evidence="1" id="KW-0472">Membrane</keyword>
<gene>
    <name evidence="2" type="ORF">Mgra_00003375</name>
</gene>
<keyword evidence="1" id="KW-1133">Transmembrane helix</keyword>
<name>A0A8S9ZVB3_9BILA</name>
<evidence type="ECO:0000256" key="1">
    <source>
        <dbReference type="SAM" id="Phobius"/>
    </source>
</evidence>
<accession>A0A8S9ZVB3</accession>
<dbReference type="Proteomes" id="UP000605970">
    <property type="component" value="Unassembled WGS sequence"/>
</dbReference>
<protein>
    <submittedName>
        <fullName evidence="2">Uncharacterized protein</fullName>
    </submittedName>
</protein>
<evidence type="ECO:0000313" key="3">
    <source>
        <dbReference type="Proteomes" id="UP000605970"/>
    </source>
</evidence>
<proteinExistence type="predicted"/>
<feature type="transmembrane region" description="Helical" evidence="1">
    <location>
        <begin position="7"/>
        <end position="24"/>
    </location>
</feature>
<organism evidence="2 3">
    <name type="scientific">Meloidogyne graminicola</name>
    <dbReference type="NCBI Taxonomy" id="189291"/>
    <lineage>
        <taxon>Eukaryota</taxon>
        <taxon>Metazoa</taxon>
        <taxon>Ecdysozoa</taxon>
        <taxon>Nematoda</taxon>
        <taxon>Chromadorea</taxon>
        <taxon>Rhabditida</taxon>
        <taxon>Tylenchina</taxon>
        <taxon>Tylenchomorpha</taxon>
        <taxon>Tylenchoidea</taxon>
        <taxon>Meloidogynidae</taxon>
        <taxon>Meloidogyninae</taxon>
        <taxon>Meloidogyne</taxon>
    </lineage>
</organism>
<reference evidence="2" key="1">
    <citation type="journal article" date="2020" name="Ecol. Evol.">
        <title>Genome structure and content of the rice root-knot nematode (Meloidogyne graminicola).</title>
        <authorList>
            <person name="Phan N.T."/>
            <person name="Danchin E.G.J."/>
            <person name="Klopp C."/>
            <person name="Perfus-Barbeoch L."/>
            <person name="Kozlowski D.K."/>
            <person name="Koutsovoulos G.D."/>
            <person name="Lopez-Roques C."/>
            <person name="Bouchez O."/>
            <person name="Zahm M."/>
            <person name="Besnard G."/>
            <person name="Bellafiore S."/>
        </authorList>
    </citation>
    <scope>NUCLEOTIDE SEQUENCE</scope>
    <source>
        <strain evidence="2">VN-18</strain>
    </source>
</reference>
<dbReference type="OrthoDB" id="5869822at2759"/>
<evidence type="ECO:0000313" key="2">
    <source>
        <dbReference type="EMBL" id="KAF7637200.1"/>
    </source>
</evidence>
<keyword evidence="3" id="KW-1185">Reference proteome</keyword>